<dbReference type="AlphaFoldDB" id="A0A5C6TA44"/>
<feature type="signal peptide" evidence="2">
    <location>
        <begin position="1"/>
        <end position="22"/>
    </location>
</feature>
<keyword evidence="2" id="KW-0732">Signal</keyword>
<dbReference type="EMBL" id="VMNF01000005">
    <property type="protein sequence ID" value="TXC07880.1"/>
    <property type="molecule type" value="Genomic_DNA"/>
</dbReference>
<feature type="chain" id="PRO_5023138569" evidence="2">
    <location>
        <begin position="23"/>
        <end position="251"/>
    </location>
</feature>
<comment type="caution">
    <text evidence="3">The sequence shown here is derived from an EMBL/GenBank/DDBJ whole genome shotgun (WGS) entry which is preliminary data.</text>
</comment>
<evidence type="ECO:0000313" key="3">
    <source>
        <dbReference type="EMBL" id="TXC07880.1"/>
    </source>
</evidence>
<evidence type="ECO:0000256" key="2">
    <source>
        <dbReference type="SAM" id="SignalP"/>
    </source>
</evidence>
<reference evidence="3 4" key="1">
    <citation type="submission" date="2019-07" db="EMBL/GenBank/DDBJ databases">
        <title>The First High-Quality Draft Genome Sequence of the Causal Agent of the Current Panama Disease Epidemic.</title>
        <authorList>
            <person name="Warmington R.J."/>
            <person name="Kay W."/>
            <person name="Jeffries A."/>
            <person name="Bebber D."/>
            <person name="Moore K."/>
            <person name="Studholme D.J."/>
        </authorList>
    </citation>
    <scope>NUCLEOTIDE SEQUENCE [LARGE SCALE GENOMIC DNA]</scope>
    <source>
        <strain evidence="3 4">TR4</strain>
    </source>
</reference>
<name>A0A5C6TA44_FUSOC</name>
<protein>
    <submittedName>
        <fullName evidence="3">Uncharacterized protein</fullName>
    </submittedName>
</protein>
<sequence>MRTRFLLGITLPILILSSDATAQRGSQIKCPSLQSNEHVSRIQCLQHDGSVIDVEGLGLFNCKLSYFAIRPRTIKASTYQQEKPHTKDEAQCELWLIQFTDHGLVQRSCCWEELSNRDSGTQEHEDPDLDSQQQPLRSGEGIEEHIQYLKTEDGVTDRKDQTKDVKGYAFEDEYEDESEEWDGEEEYNYEDEDEEYEDVADEEVEEEVEEDDDYSSDEHNGDGEEESQLGPEGRRITSKERDSPENQETEL</sequence>
<feature type="compositionally biased region" description="Basic and acidic residues" evidence="1">
    <location>
        <begin position="232"/>
        <end position="244"/>
    </location>
</feature>
<evidence type="ECO:0000256" key="1">
    <source>
        <dbReference type="SAM" id="MobiDB-lite"/>
    </source>
</evidence>
<feature type="compositionally biased region" description="Acidic residues" evidence="1">
    <location>
        <begin position="170"/>
        <end position="215"/>
    </location>
</feature>
<gene>
    <name evidence="3" type="ORF">FocTR4_00002359</name>
</gene>
<proteinExistence type="predicted"/>
<feature type="compositionally biased region" description="Basic and acidic residues" evidence="1">
    <location>
        <begin position="140"/>
        <end position="166"/>
    </location>
</feature>
<organism evidence="3 4">
    <name type="scientific">Fusarium oxysporum f. sp. cubense</name>
    <dbReference type="NCBI Taxonomy" id="61366"/>
    <lineage>
        <taxon>Eukaryota</taxon>
        <taxon>Fungi</taxon>
        <taxon>Dikarya</taxon>
        <taxon>Ascomycota</taxon>
        <taxon>Pezizomycotina</taxon>
        <taxon>Sordariomycetes</taxon>
        <taxon>Hypocreomycetidae</taxon>
        <taxon>Hypocreales</taxon>
        <taxon>Nectriaceae</taxon>
        <taxon>Fusarium</taxon>
        <taxon>Fusarium oxysporum species complex</taxon>
    </lineage>
</organism>
<evidence type="ECO:0000313" key="4">
    <source>
        <dbReference type="Proteomes" id="UP000321331"/>
    </source>
</evidence>
<dbReference type="Proteomes" id="UP000321331">
    <property type="component" value="Unassembled WGS sequence"/>
</dbReference>
<accession>A0A5C6TA44</accession>
<feature type="region of interest" description="Disordered" evidence="1">
    <location>
        <begin position="118"/>
        <end position="251"/>
    </location>
</feature>